<feature type="domain" description="FAD-binding PCMH-type" evidence="10">
    <location>
        <begin position="220"/>
        <end position="397"/>
    </location>
</feature>
<evidence type="ECO:0000256" key="4">
    <source>
        <dbReference type="ARBA" id="ARBA00022827"/>
    </source>
</evidence>
<evidence type="ECO:0000313" key="11">
    <source>
        <dbReference type="EMBL" id="KAA8898456.1"/>
    </source>
</evidence>
<evidence type="ECO:0000256" key="2">
    <source>
        <dbReference type="ARBA" id="ARBA00008000"/>
    </source>
</evidence>
<evidence type="ECO:0000259" key="10">
    <source>
        <dbReference type="PROSITE" id="PS51387"/>
    </source>
</evidence>
<accession>A0A5J5EPC3</accession>
<dbReference type="PROSITE" id="PS51387">
    <property type="entry name" value="FAD_PCMH"/>
    <property type="match status" value="1"/>
</dbReference>
<dbReference type="InterPro" id="IPR016166">
    <property type="entry name" value="FAD-bd_PCMH"/>
</dbReference>
<dbReference type="InParanoid" id="A0A5J5EPC3"/>
<dbReference type="InterPro" id="IPR016164">
    <property type="entry name" value="FAD-linked_Oxase-like_C"/>
</dbReference>
<dbReference type="SUPFAM" id="SSF56176">
    <property type="entry name" value="FAD-binding/transporter-associated domain-like"/>
    <property type="match status" value="1"/>
</dbReference>
<feature type="region of interest" description="Disordered" evidence="8">
    <location>
        <begin position="1"/>
        <end position="22"/>
    </location>
</feature>
<dbReference type="GO" id="GO:0005739">
    <property type="term" value="C:mitochondrion"/>
    <property type="evidence" value="ECO:0007669"/>
    <property type="project" value="TreeGrafter"/>
</dbReference>
<keyword evidence="9" id="KW-0472">Membrane</keyword>
<dbReference type="FunFam" id="3.30.465.10:FF:000014">
    <property type="entry name" value="D-lactate dehydrogenase (Cytochrome), putative"/>
    <property type="match status" value="1"/>
</dbReference>
<evidence type="ECO:0000256" key="6">
    <source>
        <dbReference type="ARBA" id="ARBA00038897"/>
    </source>
</evidence>
<keyword evidence="4" id="KW-0274">FAD</keyword>
<keyword evidence="12" id="KW-1185">Reference proteome</keyword>
<dbReference type="Pfam" id="PF02913">
    <property type="entry name" value="FAD-oxidase_C"/>
    <property type="match status" value="1"/>
</dbReference>
<dbReference type="FunFam" id="1.10.45.10:FF:000001">
    <property type="entry name" value="D-lactate dehydrogenase mitochondrial"/>
    <property type="match status" value="1"/>
</dbReference>
<organism evidence="11 12">
    <name type="scientific">Sphaerosporella brunnea</name>
    <dbReference type="NCBI Taxonomy" id="1250544"/>
    <lineage>
        <taxon>Eukaryota</taxon>
        <taxon>Fungi</taxon>
        <taxon>Dikarya</taxon>
        <taxon>Ascomycota</taxon>
        <taxon>Pezizomycotina</taxon>
        <taxon>Pezizomycetes</taxon>
        <taxon>Pezizales</taxon>
        <taxon>Pyronemataceae</taxon>
        <taxon>Sphaerosporella</taxon>
    </lineage>
</organism>
<feature type="transmembrane region" description="Helical" evidence="9">
    <location>
        <begin position="134"/>
        <end position="153"/>
    </location>
</feature>
<gene>
    <name evidence="11" type="ORF">FN846DRAFT_962424</name>
</gene>
<feature type="region of interest" description="Disordered" evidence="8">
    <location>
        <begin position="69"/>
        <end position="99"/>
    </location>
</feature>
<dbReference type="EMBL" id="VXIS01000185">
    <property type="protein sequence ID" value="KAA8898456.1"/>
    <property type="molecule type" value="Genomic_DNA"/>
</dbReference>
<dbReference type="OrthoDB" id="7786253at2759"/>
<dbReference type="PANTHER" id="PTHR11748:SF116">
    <property type="entry name" value="D-LACTATE DEHYDROGENASE (CYTOCHROME) (AFU_ORTHOLOGUE AFUA_7G02560)"/>
    <property type="match status" value="1"/>
</dbReference>
<comment type="caution">
    <text evidence="11">The sequence shown here is derived from an EMBL/GenBank/DDBJ whole genome shotgun (WGS) entry which is preliminary data.</text>
</comment>
<evidence type="ECO:0000313" key="12">
    <source>
        <dbReference type="Proteomes" id="UP000326924"/>
    </source>
</evidence>
<dbReference type="InterPro" id="IPR016171">
    <property type="entry name" value="Vanillyl_alc_oxidase_C-sub2"/>
</dbReference>
<dbReference type="Proteomes" id="UP000326924">
    <property type="component" value="Unassembled WGS sequence"/>
</dbReference>
<dbReference type="InterPro" id="IPR016169">
    <property type="entry name" value="FAD-bd_PCMH_sub2"/>
</dbReference>
<dbReference type="Gene3D" id="3.30.465.10">
    <property type="match status" value="1"/>
</dbReference>
<dbReference type="InterPro" id="IPR004113">
    <property type="entry name" value="FAD-bd_oxidored_4_C"/>
</dbReference>
<dbReference type="Gene3D" id="3.30.70.2740">
    <property type="match status" value="1"/>
</dbReference>
<proteinExistence type="inferred from homology"/>
<dbReference type="GO" id="GO:0004458">
    <property type="term" value="F:D-lactate dehydrogenase (cytochrome) activity"/>
    <property type="evidence" value="ECO:0007669"/>
    <property type="project" value="UniProtKB-EC"/>
</dbReference>
<dbReference type="Pfam" id="PF01565">
    <property type="entry name" value="FAD_binding_4"/>
    <property type="match status" value="1"/>
</dbReference>
<keyword evidence="3" id="KW-0285">Flavoprotein</keyword>
<protein>
    <recommendedName>
        <fullName evidence="6">D-lactate dehydrogenase (cytochrome)</fullName>
        <ecNumber evidence="6">1.1.2.4</ecNumber>
    </recommendedName>
</protein>
<dbReference type="EC" id="1.1.2.4" evidence="6"/>
<evidence type="ECO:0000256" key="3">
    <source>
        <dbReference type="ARBA" id="ARBA00022630"/>
    </source>
</evidence>
<keyword evidence="5" id="KW-0560">Oxidoreductase</keyword>
<comment type="similarity">
    <text evidence="2">Belongs to the FAD-binding oxidoreductase/transferase type 4 family.</text>
</comment>
<dbReference type="AlphaFoldDB" id="A0A5J5EPC3"/>
<keyword evidence="9" id="KW-0812">Transmembrane</keyword>
<dbReference type="GO" id="GO:0071949">
    <property type="term" value="F:FAD binding"/>
    <property type="evidence" value="ECO:0007669"/>
    <property type="project" value="InterPro"/>
</dbReference>
<dbReference type="InterPro" id="IPR006094">
    <property type="entry name" value="Oxid_FAD_bind_N"/>
</dbReference>
<dbReference type="GO" id="GO:0008720">
    <property type="term" value="F:D-lactate dehydrogenase (NAD+) activity"/>
    <property type="evidence" value="ECO:0007669"/>
    <property type="project" value="TreeGrafter"/>
</dbReference>
<dbReference type="FunFam" id="3.30.70.2740:FF:000001">
    <property type="entry name" value="D-lactate dehydrogenase mitochondrial"/>
    <property type="match status" value="1"/>
</dbReference>
<dbReference type="Gene3D" id="1.10.45.10">
    <property type="entry name" value="Vanillyl-alcohol Oxidase, Chain A, domain 4"/>
    <property type="match status" value="1"/>
</dbReference>
<evidence type="ECO:0000256" key="7">
    <source>
        <dbReference type="ARBA" id="ARBA00051436"/>
    </source>
</evidence>
<comment type="cofactor">
    <cofactor evidence="1">
        <name>FAD</name>
        <dbReference type="ChEBI" id="CHEBI:57692"/>
    </cofactor>
</comment>
<evidence type="ECO:0000256" key="8">
    <source>
        <dbReference type="SAM" id="MobiDB-lite"/>
    </source>
</evidence>
<reference evidence="11 12" key="1">
    <citation type="submission" date="2019-09" db="EMBL/GenBank/DDBJ databases">
        <title>Draft genome of the ectomycorrhizal ascomycete Sphaerosporella brunnea.</title>
        <authorList>
            <consortium name="DOE Joint Genome Institute"/>
            <person name="Benucci G.M."/>
            <person name="Marozzi G."/>
            <person name="Antonielli L."/>
            <person name="Sanchez S."/>
            <person name="Marco P."/>
            <person name="Wang X."/>
            <person name="Falini L.B."/>
            <person name="Barry K."/>
            <person name="Haridas S."/>
            <person name="Lipzen A."/>
            <person name="Labutti K."/>
            <person name="Grigoriev I.V."/>
            <person name="Murat C."/>
            <person name="Martin F."/>
            <person name="Albertini E."/>
            <person name="Donnini D."/>
            <person name="Bonito G."/>
        </authorList>
    </citation>
    <scope>NUCLEOTIDE SEQUENCE [LARGE SCALE GENOMIC DNA]</scope>
    <source>
        <strain evidence="11 12">Sb_GMNB300</strain>
    </source>
</reference>
<evidence type="ECO:0000256" key="9">
    <source>
        <dbReference type="SAM" id="Phobius"/>
    </source>
</evidence>
<dbReference type="PANTHER" id="PTHR11748">
    <property type="entry name" value="D-LACTATE DEHYDROGENASE"/>
    <property type="match status" value="1"/>
</dbReference>
<dbReference type="InterPro" id="IPR036318">
    <property type="entry name" value="FAD-bd_PCMH-like_sf"/>
</dbReference>
<name>A0A5J5EPC3_9PEZI</name>
<dbReference type="SUPFAM" id="SSF55103">
    <property type="entry name" value="FAD-linked oxidases, C-terminal domain"/>
    <property type="match status" value="1"/>
</dbReference>
<keyword evidence="9" id="KW-1133">Transmembrane helix</keyword>
<sequence>MMPRDVDGCGMRGFPRFGEKPNLNDTTRAARYMSPQFPRLVAHSLSPHSRSSYIPATMSARLALRALSRLPRLPRHSPQSTRQSRALSSKPDKSFRGQLYDSTARRVQAERAQTEARLLAGKATGARQSKSNGATLGGLFAAVFIALAFYNLGAKSVPTVPTSSTAPLSSIKPPSHNTSKANLEASWAEFVALLGQENVSTSAEELERHSDSDWSSFHNNDHQPFLILYPSNTEEVSAIAKICHSRKIPMTAFSGGTSLEGHFAPTRGGVCIDFRRMDKVLALHQEDLDVVVQPAVGWEQLNEDLEKVGLFFPPDPGPGAMIGGMVGTGCSGTNAARYGTMRDWVLSLTVVLADGTIIKTRQRPRKSSAGYDLTRLFIGSEGTLGLVTEATLKLTVKPQNESVAVTSFPTIKDAAETVGKVMSAGVPLAAIELLDDVQMHCINESGTTARTWKEAPTLFFKFTGTPSGVKEQIAQVKAIASKQGASAFEFATNAAERRDLWSARKEALWSVMALKRNVGDKVWTTDVAVPLSKLPQIIEETKKDIVNSGLLGAILGHVGDGNFHAILLFGQKEQAIAEGIVHRMVKRAIAMEGTVTGEHGVGLIKRDYLPEELGVEAVDTMRKLKLALDPLCLLNCDKVVRMEKRKEGEKTHT</sequence>
<dbReference type="FunCoup" id="A0A5J5EPC3">
    <property type="interactions" value="188"/>
</dbReference>
<comment type="catalytic activity">
    <reaction evidence="7">
        <text>(R)-lactate + 2 Fe(III)-[cytochrome c] = 2 Fe(II)-[cytochrome c] + pyruvate + 2 H(+)</text>
        <dbReference type="Rhea" id="RHEA:13521"/>
        <dbReference type="Rhea" id="RHEA-COMP:10350"/>
        <dbReference type="Rhea" id="RHEA-COMP:14399"/>
        <dbReference type="ChEBI" id="CHEBI:15361"/>
        <dbReference type="ChEBI" id="CHEBI:15378"/>
        <dbReference type="ChEBI" id="CHEBI:16004"/>
        <dbReference type="ChEBI" id="CHEBI:29033"/>
        <dbReference type="ChEBI" id="CHEBI:29034"/>
        <dbReference type="EC" id="1.1.2.4"/>
    </reaction>
</comment>
<dbReference type="GO" id="GO:1903457">
    <property type="term" value="P:lactate catabolic process"/>
    <property type="evidence" value="ECO:0007669"/>
    <property type="project" value="TreeGrafter"/>
</dbReference>
<evidence type="ECO:0000256" key="5">
    <source>
        <dbReference type="ARBA" id="ARBA00023002"/>
    </source>
</evidence>
<evidence type="ECO:0000256" key="1">
    <source>
        <dbReference type="ARBA" id="ARBA00001974"/>
    </source>
</evidence>